<organism evidence="3 4">
    <name type="scientific">Methylobacterium pseudosasicola</name>
    <dbReference type="NCBI Taxonomy" id="582667"/>
    <lineage>
        <taxon>Bacteria</taxon>
        <taxon>Pseudomonadati</taxon>
        <taxon>Pseudomonadota</taxon>
        <taxon>Alphaproteobacteria</taxon>
        <taxon>Hyphomicrobiales</taxon>
        <taxon>Methylobacteriaceae</taxon>
        <taxon>Methylobacterium</taxon>
    </lineage>
</organism>
<dbReference type="InterPro" id="IPR022789">
    <property type="entry name" value="ParD"/>
</dbReference>
<dbReference type="InterPro" id="IPR038296">
    <property type="entry name" value="ParD_sf"/>
</dbReference>
<sequence>MPASYILDEQDEQFVREMVATGRYASVSDVMRDGLRLVEERERRRAAKLEALRRDIREGLDSGPSAPLDIEAVKAEGRRRLAAVQSVSERGD</sequence>
<name>A0A1I4IKF0_9HYPH</name>
<dbReference type="GO" id="GO:0006355">
    <property type="term" value="P:regulation of DNA-templated transcription"/>
    <property type="evidence" value="ECO:0007669"/>
    <property type="project" value="InterPro"/>
</dbReference>
<dbReference type="PANTHER" id="PTHR36582:SF2">
    <property type="entry name" value="ANTITOXIN PARD"/>
    <property type="match status" value="1"/>
</dbReference>
<dbReference type="SUPFAM" id="SSF47598">
    <property type="entry name" value="Ribbon-helix-helix"/>
    <property type="match status" value="1"/>
</dbReference>
<dbReference type="PANTHER" id="PTHR36582">
    <property type="entry name" value="ANTITOXIN PARD"/>
    <property type="match status" value="1"/>
</dbReference>
<dbReference type="InterPro" id="IPR010985">
    <property type="entry name" value="Ribbon_hlx_hlx"/>
</dbReference>
<dbReference type="OrthoDB" id="9815501at2"/>
<accession>A0A1I4IKF0</accession>
<comment type="similarity">
    <text evidence="1">Belongs to the ParD antitoxin family.</text>
</comment>
<gene>
    <name evidence="3" type="ORF">SAMN05192568_1006180</name>
</gene>
<dbReference type="AlphaFoldDB" id="A0A1I4IKF0"/>
<reference evidence="4" key="1">
    <citation type="submission" date="2016-10" db="EMBL/GenBank/DDBJ databases">
        <authorList>
            <person name="Varghese N."/>
            <person name="Submissions S."/>
        </authorList>
    </citation>
    <scope>NUCLEOTIDE SEQUENCE [LARGE SCALE GENOMIC DNA]</scope>
    <source>
        <strain evidence="4">BL36</strain>
    </source>
</reference>
<keyword evidence="2" id="KW-1277">Toxin-antitoxin system</keyword>
<evidence type="ECO:0000313" key="4">
    <source>
        <dbReference type="Proteomes" id="UP000199048"/>
    </source>
</evidence>
<evidence type="ECO:0000256" key="1">
    <source>
        <dbReference type="ARBA" id="ARBA00008580"/>
    </source>
</evidence>
<evidence type="ECO:0000313" key="3">
    <source>
        <dbReference type="EMBL" id="SFL54473.1"/>
    </source>
</evidence>
<dbReference type="Pfam" id="PF03693">
    <property type="entry name" value="ParD_antitoxin"/>
    <property type="match status" value="1"/>
</dbReference>
<dbReference type="Gene3D" id="6.10.10.120">
    <property type="entry name" value="Antitoxin ParD1-like"/>
    <property type="match status" value="1"/>
</dbReference>
<protein>
    <submittedName>
        <fullName evidence="3">Antitoxin ParD1/3/4</fullName>
    </submittedName>
</protein>
<dbReference type="EMBL" id="FOTK01000006">
    <property type="protein sequence ID" value="SFL54473.1"/>
    <property type="molecule type" value="Genomic_DNA"/>
</dbReference>
<keyword evidence="4" id="KW-1185">Reference proteome</keyword>
<dbReference type="NCBIfam" id="TIGR02606">
    <property type="entry name" value="antidote_CC2985"/>
    <property type="match status" value="1"/>
</dbReference>
<dbReference type="STRING" id="582667.SAMN05192568_1006180"/>
<proteinExistence type="inferred from homology"/>
<dbReference type="RefSeq" id="WP_092039010.1">
    <property type="nucleotide sequence ID" value="NZ_FOTK01000006.1"/>
</dbReference>
<evidence type="ECO:0000256" key="2">
    <source>
        <dbReference type="ARBA" id="ARBA00022649"/>
    </source>
</evidence>
<dbReference type="Proteomes" id="UP000199048">
    <property type="component" value="Unassembled WGS sequence"/>
</dbReference>